<evidence type="ECO:0000256" key="5">
    <source>
        <dbReference type="ARBA" id="ARBA00022777"/>
    </source>
</evidence>
<evidence type="ECO:0000256" key="2">
    <source>
        <dbReference type="ARBA" id="ARBA00012438"/>
    </source>
</evidence>
<evidence type="ECO:0000256" key="3">
    <source>
        <dbReference type="ARBA" id="ARBA00022679"/>
    </source>
</evidence>
<evidence type="ECO:0000256" key="8">
    <source>
        <dbReference type="SAM" id="Phobius"/>
    </source>
</evidence>
<evidence type="ECO:0000313" key="11">
    <source>
        <dbReference type="Proteomes" id="UP001597374"/>
    </source>
</evidence>
<evidence type="ECO:0000256" key="4">
    <source>
        <dbReference type="ARBA" id="ARBA00022741"/>
    </source>
</evidence>
<proteinExistence type="predicted"/>
<dbReference type="SMART" id="SM00387">
    <property type="entry name" value="HATPase_c"/>
    <property type="match status" value="1"/>
</dbReference>
<protein>
    <recommendedName>
        <fullName evidence="2">histidine kinase</fullName>
        <ecNumber evidence="2">2.7.13.3</ecNumber>
    </recommendedName>
</protein>
<keyword evidence="8" id="KW-0812">Transmembrane</keyword>
<dbReference type="InterPro" id="IPR003594">
    <property type="entry name" value="HATPase_dom"/>
</dbReference>
<name>A0ABW5CZU8_9BACT</name>
<feature type="transmembrane region" description="Helical" evidence="8">
    <location>
        <begin position="33"/>
        <end position="52"/>
    </location>
</feature>
<dbReference type="PANTHER" id="PTHR43065">
    <property type="entry name" value="SENSOR HISTIDINE KINASE"/>
    <property type="match status" value="1"/>
</dbReference>
<feature type="transmembrane region" description="Helical" evidence="8">
    <location>
        <begin position="58"/>
        <end position="77"/>
    </location>
</feature>
<dbReference type="EMBL" id="JBHUIM010000002">
    <property type="protein sequence ID" value="MFD2247102.1"/>
    <property type="molecule type" value="Genomic_DNA"/>
</dbReference>
<dbReference type="PANTHER" id="PTHR43065:SF46">
    <property type="entry name" value="C4-DICARBOXYLATE TRANSPORT SENSOR PROTEIN DCTB"/>
    <property type="match status" value="1"/>
</dbReference>
<accession>A0ABW5CZU8</accession>
<evidence type="ECO:0000259" key="9">
    <source>
        <dbReference type="SMART" id="SM00387"/>
    </source>
</evidence>
<comment type="catalytic activity">
    <reaction evidence="1">
        <text>ATP + protein L-histidine = ADP + protein N-phospho-L-histidine.</text>
        <dbReference type="EC" id="2.7.13.3"/>
    </reaction>
</comment>
<dbReference type="Gene3D" id="3.30.450.20">
    <property type="entry name" value="PAS domain"/>
    <property type="match status" value="1"/>
</dbReference>
<evidence type="ECO:0000256" key="1">
    <source>
        <dbReference type="ARBA" id="ARBA00000085"/>
    </source>
</evidence>
<dbReference type="Proteomes" id="UP001597374">
    <property type="component" value="Unassembled WGS sequence"/>
</dbReference>
<dbReference type="EC" id="2.7.13.3" evidence="2"/>
<dbReference type="InterPro" id="IPR036890">
    <property type="entry name" value="HATPase_C_sf"/>
</dbReference>
<feature type="domain" description="Histidine kinase/HSP90-like ATPase" evidence="9">
    <location>
        <begin position="372"/>
        <end position="481"/>
    </location>
</feature>
<keyword evidence="7" id="KW-0902">Two-component regulatory system</keyword>
<evidence type="ECO:0000256" key="6">
    <source>
        <dbReference type="ARBA" id="ARBA00022840"/>
    </source>
</evidence>
<keyword evidence="8" id="KW-1133">Transmembrane helix</keyword>
<dbReference type="SUPFAM" id="SSF55874">
    <property type="entry name" value="ATPase domain of HSP90 chaperone/DNA topoisomerase II/histidine kinase"/>
    <property type="match status" value="1"/>
</dbReference>
<keyword evidence="5 10" id="KW-0418">Kinase</keyword>
<dbReference type="Gene3D" id="3.30.565.10">
    <property type="entry name" value="Histidine kinase-like ATPase, C-terminal domain"/>
    <property type="match status" value="1"/>
</dbReference>
<evidence type="ECO:0000313" key="10">
    <source>
        <dbReference type="EMBL" id="MFD2247102.1"/>
    </source>
</evidence>
<dbReference type="Pfam" id="PF02518">
    <property type="entry name" value="HATPase_c"/>
    <property type="match status" value="1"/>
</dbReference>
<dbReference type="RefSeq" id="WP_250432307.1">
    <property type="nucleotide sequence ID" value="NZ_JALPRR010000006.1"/>
</dbReference>
<gene>
    <name evidence="10" type="ORF">ACFSKP_12600</name>
</gene>
<keyword evidence="6" id="KW-0067">ATP-binding</keyword>
<comment type="caution">
    <text evidence="10">The sequence shown here is derived from an EMBL/GenBank/DDBJ whole genome shotgun (WGS) entry which is preliminary data.</text>
</comment>
<evidence type="ECO:0000256" key="7">
    <source>
        <dbReference type="ARBA" id="ARBA00023012"/>
    </source>
</evidence>
<reference evidence="11" key="1">
    <citation type="journal article" date="2019" name="Int. J. Syst. Evol. Microbiol.">
        <title>The Global Catalogue of Microorganisms (GCM) 10K type strain sequencing project: providing services to taxonomists for standard genome sequencing and annotation.</title>
        <authorList>
            <consortium name="The Broad Institute Genomics Platform"/>
            <consortium name="The Broad Institute Genome Sequencing Center for Infectious Disease"/>
            <person name="Wu L."/>
            <person name="Ma J."/>
        </authorList>
    </citation>
    <scope>NUCLEOTIDE SEQUENCE [LARGE SCALE GENOMIC DNA]</scope>
    <source>
        <strain evidence="11">CGMCC 4.1782</strain>
    </source>
</reference>
<dbReference type="InterPro" id="IPR004358">
    <property type="entry name" value="Sig_transdc_His_kin-like_C"/>
</dbReference>
<keyword evidence="8" id="KW-0472">Membrane</keyword>
<dbReference type="PRINTS" id="PR00344">
    <property type="entry name" value="BCTRLSENSOR"/>
</dbReference>
<keyword evidence="11" id="KW-1185">Reference proteome</keyword>
<dbReference type="GO" id="GO:0016301">
    <property type="term" value="F:kinase activity"/>
    <property type="evidence" value="ECO:0007669"/>
    <property type="project" value="UniProtKB-KW"/>
</dbReference>
<sequence>MPEISRTPQKNWASPERPFTAASKNMAYNRFRVYLLLRVGLLVLIILCTLLVLYRTDWYVTALCLLLLVLFQLYDLVHYVERTNRDIASFLEAIRHSDFTQRFAAKGGNPTYRHLYQAFNDITDSFQRIKAEKQADHLYLQAMVEHVGIGILSFDDRGEVRLVNQVAKDMLHTPHLHNIQALSRISEELVTVLQQIGHNEKTLLTLQVREEQLLLTVHATTLTSQGQQLKIVSLQNIRSELEEQELQTWQKMIRVLTHEIMNSVTPVISLTSTVGGLIEEEVIAKYAAGEVPEEETLDDIRAGLQTIEKRSTGMLHFVKNYRRLMRVPTPELHKVKVKELLKSVNTLLQPDMEARRVKLSFYLPNEEAILEADQELLEQVLINLIKNGMEACQEVPEPHVEVIAYRDEQDRNRFRIDVQDNGPGIPEDVLDKIFLPFYTTKKQGSGIGLSLSRQIMRQHGGTIRVSSPAGGPTTFSLVFHN</sequence>
<keyword evidence="3" id="KW-0808">Transferase</keyword>
<organism evidence="10 11">
    <name type="scientific">Pontibacter ruber</name>
    <dbReference type="NCBI Taxonomy" id="1343895"/>
    <lineage>
        <taxon>Bacteria</taxon>
        <taxon>Pseudomonadati</taxon>
        <taxon>Bacteroidota</taxon>
        <taxon>Cytophagia</taxon>
        <taxon>Cytophagales</taxon>
        <taxon>Hymenobacteraceae</taxon>
        <taxon>Pontibacter</taxon>
    </lineage>
</organism>
<keyword evidence="4" id="KW-0547">Nucleotide-binding</keyword>